<reference evidence="2 3" key="1">
    <citation type="submission" date="2019-09" db="EMBL/GenBank/DDBJ databases">
        <title>Non-baumannii Acinetobacter spp. carrying blaNDM-1 isolated in China.</title>
        <authorList>
            <person name="Cui C."/>
            <person name="Chen C."/>
            <person name="Sun J."/>
            <person name="Liu Y."/>
        </authorList>
    </citation>
    <scope>NUCLEOTIDE SEQUENCE [LARGE SCALE GENOMIC DNA]</scope>
    <source>
        <strain evidence="2 3">HZE23-1</strain>
    </source>
</reference>
<dbReference type="Proteomes" id="UP000503505">
    <property type="component" value="Chromosome"/>
</dbReference>
<organism evidence="2 3">
    <name type="scientific">Acinetobacter schindleri</name>
    <dbReference type="NCBI Taxonomy" id="108981"/>
    <lineage>
        <taxon>Bacteria</taxon>
        <taxon>Pseudomonadati</taxon>
        <taxon>Pseudomonadota</taxon>
        <taxon>Gammaproteobacteria</taxon>
        <taxon>Moraxellales</taxon>
        <taxon>Moraxellaceae</taxon>
        <taxon>Acinetobacter</taxon>
    </lineage>
</organism>
<proteinExistence type="predicted"/>
<feature type="transmembrane region" description="Helical" evidence="1">
    <location>
        <begin position="6"/>
        <end position="25"/>
    </location>
</feature>
<keyword evidence="1" id="KW-0472">Membrane</keyword>
<keyword evidence="1" id="KW-0812">Transmembrane</keyword>
<sequence>MVKVMLVICSVLVMYVVWIIAFKIYKARYHGQCLKPEAVPPSSQDQTSISNAQKPHELAMTVDAYELELFDDIAKMLFKQPAIITERTQAEGLQQKWLNRMPLQTNSVIRKMDLGEWSIYWNFYGQSIEYYVGRYGVFYTHVDRHGEEHRYEHRFESDHAHCA</sequence>
<evidence type="ECO:0000313" key="3">
    <source>
        <dbReference type="Proteomes" id="UP000503505"/>
    </source>
</evidence>
<evidence type="ECO:0000313" key="2">
    <source>
        <dbReference type="EMBL" id="QIC66566.1"/>
    </source>
</evidence>
<protein>
    <submittedName>
        <fullName evidence="2">Uncharacterized protein</fullName>
    </submittedName>
</protein>
<keyword evidence="1" id="KW-1133">Transmembrane helix</keyword>
<accession>A0AAE7BW64</accession>
<dbReference type="EMBL" id="CP044463">
    <property type="protein sequence ID" value="QIC66566.1"/>
    <property type="molecule type" value="Genomic_DNA"/>
</dbReference>
<dbReference type="AlphaFoldDB" id="A0AAE7BW64"/>
<name>A0AAE7BW64_9GAMM</name>
<evidence type="ECO:0000256" key="1">
    <source>
        <dbReference type="SAM" id="Phobius"/>
    </source>
</evidence>
<dbReference type="RefSeq" id="WP_004814836.1">
    <property type="nucleotide sequence ID" value="NZ_CP044463.1"/>
</dbReference>
<gene>
    <name evidence="2" type="ORF">FSC10_03955</name>
</gene>